<dbReference type="Proteomes" id="UP000092024">
    <property type="component" value="Unassembled WGS sequence"/>
</dbReference>
<evidence type="ECO:0000313" key="6">
    <source>
        <dbReference type="EMBL" id="OBR64315.1"/>
    </source>
</evidence>
<evidence type="ECO:0000313" key="7">
    <source>
        <dbReference type="Proteomes" id="UP000092024"/>
    </source>
</evidence>
<dbReference type="Pfam" id="PF00126">
    <property type="entry name" value="HTH_1"/>
    <property type="match status" value="1"/>
</dbReference>
<feature type="domain" description="HTH lysR-type" evidence="5">
    <location>
        <begin position="1"/>
        <end position="58"/>
    </location>
</feature>
<keyword evidence="7" id="KW-1185">Reference proteome</keyword>
<dbReference type="PROSITE" id="PS50931">
    <property type="entry name" value="HTH_LYSR"/>
    <property type="match status" value="1"/>
</dbReference>
<gene>
    <name evidence="6" type="ORF">A7K91_12400</name>
</gene>
<evidence type="ECO:0000256" key="4">
    <source>
        <dbReference type="ARBA" id="ARBA00023163"/>
    </source>
</evidence>
<dbReference type="PANTHER" id="PTHR30126:SF40">
    <property type="entry name" value="HTH-TYPE TRANSCRIPTIONAL REGULATOR GLTR"/>
    <property type="match status" value="1"/>
</dbReference>
<dbReference type="RefSeq" id="WP_068684857.1">
    <property type="nucleotide sequence ID" value="NZ_LYPA01000065.1"/>
</dbReference>
<dbReference type="SUPFAM" id="SSF46785">
    <property type="entry name" value="Winged helix' DNA-binding domain"/>
    <property type="match status" value="1"/>
</dbReference>
<sequence>MESGDLRIFRCVAQEGNMTKAAERLGYVQSNVTARIRQLETELGTALFIRHNRGMTLTPAGELLLTYAVKTIGILDEAVQALQATDQPSGPLRIGSTQTAAAVRLPKLFSQYYNTHPHVSLSLSTGNSLALMDQVAGYELDGAFIGCPCDRSELEAIPVFNEQLFVISAVGNGGIEELATKPILVYSYGCSYREILENWLKEQGNRSPVIMEFGTLEAIISGVASGMGISLLPLLVVQRELASGTIRAQALPKENNTMMTYFITRKNSFKSSALHAFIDLILQHAQPHEAAANGDEQG</sequence>
<comment type="similarity">
    <text evidence="1">Belongs to the LysR transcriptional regulatory family.</text>
</comment>
<dbReference type="EMBL" id="LYPA01000065">
    <property type="protein sequence ID" value="OBR64315.1"/>
    <property type="molecule type" value="Genomic_DNA"/>
</dbReference>
<dbReference type="InterPro" id="IPR036390">
    <property type="entry name" value="WH_DNA-bd_sf"/>
</dbReference>
<protein>
    <submittedName>
        <fullName evidence="6">LysR family transcriptional regulator</fullName>
    </submittedName>
</protein>
<keyword evidence="4" id="KW-0804">Transcription</keyword>
<dbReference type="PANTHER" id="PTHR30126">
    <property type="entry name" value="HTH-TYPE TRANSCRIPTIONAL REGULATOR"/>
    <property type="match status" value="1"/>
</dbReference>
<comment type="caution">
    <text evidence="6">The sequence shown here is derived from an EMBL/GenBank/DDBJ whole genome shotgun (WGS) entry which is preliminary data.</text>
</comment>
<dbReference type="FunFam" id="1.10.10.10:FF:000001">
    <property type="entry name" value="LysR family transcriptional regulator"/>
    <property type="match status" value="1"/>
</dbReference>
<dbReference type="GO" id="GO:0003700">
    <property type="term" value="F:DNA-binding transcription factor activity"/>
    <property type="evidence" value="ECO:0007669"/>
    <property type="project" value="InterPro"/>
</dbReference>
<evidence type="ECO:0000256" key="1">
    <source>
        <dbReference type="ARBA" id="ARBA00009437"/>
    </source>
</evidence>
<dbReference type="InterPro" id="IPR000847">
    <property type="entry name" value="LysR_HTH_N"/>
</dbReference>
<name>A0A1A5YFY8_9BACL</name>
<dbReference type="Gene3D" id="3.40.190.290">
    <property type="match status" value="1"/>
</dbReference>
<dbReference type="STRING" id="1844972.A7K91_12400"/>
<proteinExistence type="inferred from homology"/>
<dbReference type="PRINTS" id="PR00039">
    <property type="entry name" value="HTHLYSR"/>
</dbReference>
<dbReference type="Gene3D" id="1.10.10.10">
    <property type="entry name" value="Winged helix-like DNA-binding domain superfamily/Winged helix DNA-binding domain"/>
    <property type="match status" value="1"/>
</dbReference>
<dbReference type="GO" id="GO:0000976">
    <property type="term" value="F:transcription cis-regulatory region binding"/>
    <property type="evidence" value="ECO:0007669"/>
    <property type="project" value="TreeGrafter"/>
</dbReference>
<evidence type="ECO:0000256" key="3">
    <source>
        <dbReference type="ARBA" id="ARBA00023125"/>
    </source>
</evidence>
<keyword evidence="2" id="KW-0805">Transcription regulation</keyword>
<dbReference type="InterPro" id="IPR036388">
    <property type="entry name" value="WH-like_DNA-bd_sf"/>
</dbReference>
<keyword evidence="3" id="KW-0238">DNA-binding</keyword>
<dbReference type="SUPFAM" id="SSF53850">
    <property type="entry name" value="Periplasmic binding protein-like II"/>
    <property type="match status" value="1"/>
</dbReference>
<dbReference type="CDD" id="cd08442">
    <property type="entry name" value="PBP2_YofA_SoxR_like"/>
    <property type="match status" value="1"/>
</dbReference>
<dbReference type="InterPro" id="IPR005119">
    <property type="entry name" value="LysR_subst-bd"/>
</dbReference>
<organism evidence="6 7">
    <name type="scientific">Paenibacillus oryzae</name>
    <dbReference type="NCBI Taxonomy" id="1844972"/>
    <lineage>
        <taxon>Bacteria</taxon>
        <taxon>Bacillati</taxon>
        <taxon>Bacillota</taxon>
        <taxon>Bacilli</taxon>
        <taxon>Bacillales</taxon>
        <taxon>Paenibacillaceae</taxon>
        <taxon>Paenibacillus</taxon>
    </lineage>
</organism>
<dbReference type="Pfam" id="PF03466">
    <property type="entry name" value="LysR_substrate"/>
    <property type="match status" value="1"/>
</dbReference>
<accession>A0A1A5YFY8</accession>
<dbReference type="OrthoDB" id="8479357at2"/>
<dbReference type="AlphaFoldDB" id="A0A1A5YFY8"/>
<reference evidence="6 7" key="1">
    <citation type="submission" date="2016-05" db="EMBL/GenBank/DDBJ databases">
        <title>Paenibacillus oryzae. sp. nov., isolated from the rice root.</title>
        <authorList>
            <person name="Zhang J."/>
            <person name="Zhang X."/>
        </authorList>
    </citation>
    <scope>NUCLEOTIDE SEQUENCE [LARGE SCALE GENOMIC DNA]</scope>
    <source>
        <strain evidence="6 7">1DrF-4</strain>
    </source>
</reference>
<evidence type="ECO:0000256" key="2">
    <source>
        <dbReference type="ARBA" id="ARBA00023015"/>
    </source>
</evidence>
<evidence type="ECO:0000259" key="5">
    <source>
        <dbReference type="PROSITE" id="PS50931"/>
    </source>
</evidence>